<dbReference type="EMBL" id="MTKT01001287">
    <property type="protein sequence ID" value="OWM84969.1"/>
    <property type="molecule type" value="Genomic_DNA"/>
</dbReference>
<evidence type="ECO:0000313" key="2">
    <source>
        <dbReference type="EMBL" id="OWM84969.1"/>
    </source>
</evidence>
<proteinExistence type="predicted"/>
<feature type="compositionally biased region" description="Basic and acidic residues" evidence="1">
    <location>
        <begin position="29"/>
        <end position="38"/>
    </location>
</feature>
<dbReference type="Proteomes" id="UP000197138">
    <property type="component" value="Unassembled WGS sequence"/>
</dbReference>
<organism evidence="2 3">
    <name type="scientific">Punica granatum</name>
    <name type="common">Pomegranate</name>
    <dbReference type="NCBI Taxonomy" id="22663"/>
    <lineage>
        <taxon>Eukaryota</taxon>
        <taxon>Viridiplantae</taxon>
        <taxon>Streptophyta</taxon>
        <taxon>Embryophyta</taxon>
        <taxon>Tracheophyta</taxon>
        <taxon>Spermatophyta</taxon>
        <taxon>Magnoliopsida</taxon>
        <taxon>eudicotyledons</taxon>
        <taxon>Gunneridae</taxon>
        <taxon>Pentapetalae</taxon>
        <taxon>rosids</taxon>
        <taxon>malvids</taxon>
        <taxon>Myrtales</taxon>
        <taxon>Lythraceae</taxon>
        <taxon>Punica</taxon>
    </lineage>
</organism>
<sequence length="55" mass="6236">MHAATTKTSRSRLLVDTSRSHHRVGHHMHLTEDRKERGTISMKIEGGDIEEATKV</sequence>
<gene>
    <name evidence="2" type="ORF">CDL15_Pgr027756</name>
</gene>
<evidence type="ECO:0000313" key="3">
    <source>
        <dbReference type="Proteomes" id="UP000197138"/>
    </source>
</evidence>
<dbReference type="AlphaFoldDB" id="A0A218XJU9"/>
<name>A0A218XJU9_PUNGR</name>
<feature type="region of interest" description="Disordered" evidence="1">
    <location>
        <begin position="1"/>
        <end position="55"/>
    </location>
</feature>
<evidence type="ECO:0000256" key="1">
    <source>
        <dbReference type="SAM" id="MobiDB-lite"/>
    </source>
</evidence>
<reference evidence="3" key="1">
    <citation type="journal article" date="2017" name="Plant J.">
        <title>The pomegranate (Punica granatum L.) genome and the genomics of punicalagin biosynthesis.</title>
        <authorList>
            <person name="Qin G."/>
            <person name="Xu C."/>
            <person name="Ming R."/>
            <person name="Tang H."/>
            <person name="Guyot R."/>
            <person name="Kramer E.M."/>
            <person name="Hu Y."/>
            <person name="Yi X."/>
            <person name="Qi Y."/>
            <person name="Xu X."/>
            <person name="Gao Z."/>
            <person name="Pan H."/>
            <person name="Jian J."/>
            <person name="Tian Y."/>
            <person name="Yue Z."/>
            <person name="Xu Y."/>
        </authorList>
    </citation>
    <scope>NUCLEOTIDE SEQUENCE [LARGE SCALE GENOMIC DNA]</scope>
    <source>
        <strain evidence="3">cv. Dabenzi</strain>
    </source>
</reference>
<protein>
    <submittedName>
        <fullName evidence="2">Uncharacterized protein</fullName>
    </submittedName>
</protein>
<comment type="caution">
    <text evidence="2">The sequence shown here is derived from an EMBL/GenBank/DDBJ whole genome shotgun (WGS) entry which is preliminary data.</text>
</comment>
<accession>A0A218XJU9</accession>